<evidence type="ECO:0000313" key="2">
    <source>
        <dbReference type="EMBL" id="CAL16849.1"/>
    </source>
</evidence>
<protein>
    <submittedName>
        <fullName evidence="2">Acyl-CoA thioesterase I</fullName>
    </submittedName>
</protein>
<keyword evidence="3" id="KW-1185">Reference proteome</keyword>
<dbReference type="STRING" id="393595.ABO_1400"/>
<name>Q0VPP9_ALCBS</name>
<dbReference type="Gene3D" id="3.40.50.1110">
    <property type="entry name" value="SGNH hydrolase"/>
    <property type="match status" value="1"/>
</dbReference>
<feature type="domain" description="SGNH hydrolase-type esterase" evidence="1">
    <location>
        <begin position="35"/>
        <end position="191"/>
    </location>
</feature>
<dbReference type="KEGG" id="abo:ABO_1400"/>
<dbReference type="Pfam" id="PF13472">
    <property type="entry name" value="Lipase_GDSL_2"/>
    <property type="match status" value="1"/>
</dbReference>
<dbReference type="InterPro" id="IPR013830">
    <property type="entry name" value="SGNH_hydro"/>
</dbReference>
<dbReference type="PANTHER" id="PTHR30383">
    <property type="entry name" value="THIOESTERASE 1/PROTEASE 1/LYSOPHOSPHOLIPASE L1"/>
    <property type="match status" value="1"/>
</dbReference>
<dbReference type="eggNOG" id="COG2755">
    <property type="taxonomic scope" value="Bacteria"/>
</dbReference>
<proteinExistence type="predicted"/>
<evidence type="ECO:0000313" key="3">
    <source>
        <dbReference type="Proteomes" id="UP000008871"/>
    </source>
</evidence>
<dbReference type="Proteomes" id="UP000008871">
    <property type="component" value="Chromosome"/>
</dbReference>
<reference evidence="2 3" key="1">
    <citation type="journal article" date="2006" name="Nat. Biotechnol.">
        <title>Genome sequence of the ubiquitous hydrocarbon-degrading marine bacterium Alcanivorax borkumensis.</title>
        <authorList>
            <person name="Schneiker S."/>
            <person name="Martins dos Santos V.A.P."/>
            <person name="Bartels D."/>
            <person name="Bekel T."/>
            <person name="Brecht M."/>
            <person name="Buhrmester J."/>
            <person name="Chernikova T.N."/>
            <person name="Denaro R."/>
            <person name="Ferrer M."/>
            <person name="Gertler C."/>
            <person name="Goesmann A."/>
            <person name="Golyshina O.V."/>
            <person name="Kaminski F."/>
            <person name="Khachane A.N."/>
            <person name="Lang S."/>
            <person name="Linke B."/>
            <person name="McHardy A.C."/>
            <person name="Meyer F."/>
            <person name="Nechitaylo T."/>
            <person name="Puehler A."/>
            <person name="Regenhardt D."/>
            <person name="Rupp O."/>
            <person name="Sabirova J.S."/>
            <person name="Selbitschka W."/>
            <person name="Yakimov M.M."/>
            <person name="Timmis K.N."/>
            <person name="Vorhoelter F.-J."/>
            <person name="Weidner S."/>
            <person name="Kaiser O."/>
            <person name="Golyshin P.N."/>
        </authorList>
    </citation>
    <scope>NUCLEOTIDE SEQUENCE [LARGE SCALE GENOMIC DNA]</scope>
    <source>
        <strain evidence="3">ATCC 700651 / DSM 11573 / NCIMB 13689 / SK2</strain>
    </source>
</reference>
<organism evidence="2 3">
    <name type="scientific">Alcanivorax borkumensis (strain ATCC 700651 / DSM 11573 / NCIMB 13689 / SK2)</name>
    <dbReference type="NCBI Taxonomy" id="393595"/>
    <lineage>
        <taxon>Bacteria</taxon>
        <taxon>Pseudomonadati</taxon>
        <taxon>Pseudomonadota</taxon>
        <taxon>Gammaproteobacteria</taxon>
        <taxon>Oceanospirillales</taxon>
        <taxon>Alcanivoracaceae</taxon>
        <taxon>Alcanivorax</taxon>
    </lineage>
</organism>
<evidence type="ECO:0000259" key="1">
    <source>
        <dbReference type="Pfam" id="PF13472"/>
    </source>
</evidence>
<dbReference type="AlphaFoldDB" id="Q0VPP9"/>
<dbReference type="GO" id="GO:0004622">
    <property type="term" value="F:phosphatidylcholine lysophospholipase activity"/>
    <property type="evidence" value="ECO:0007669"/>
    <property type="project" value="TreeGrafter"/>
</dbReference>
<dbReference type="InterPro" id="IPR036514">
    <property type="entry name" value="SGNH_hydro_sf"/>
</dbReference>
<dbReference type="EMBL" id="AM286690">
    <property type="protein sequence ID" value="CAL16849.1"/>
    <property type="molecule type" value="Genomic_DNA"/>
</dbReference>
<accession>Q0VPP9</accession>
<dbReference type="InterPro" id="IPR051532">
    <property type="entry name" value="Ester_Hydrolysis_Enzymes"/>
</dbReference>
<sequence length="222" mass="24203">MWASKTGDVVFMARYLLLVQLLCLAASVHANGVLILGDSISAAYGIEKSSGWVALMDRQLKERCPDFPVINASVSGETTAGGKARLPTLLARHKPDLVVVELGGNDGLRGLSPMVMASNLKQMISLSRQAEADVVLLGMRIPPNYGQQYTALFERQYRDVAQSTSVPWVPFFLEGVIEQGWMQGDGIHPTIEAQPLLLETALSVIEPQLPSRCRSHISTETE</sequence>
<dbReference type="SUPFAM" id="SSF52266">
    <property type="entry name" value="SGNH hydrolase"/>
    <property type="match status" value="1"/>
</dbReference>
<gene>
    <name evidence="2" type="primary">tesA</name>
    <name evidence="2" type="ordered locus">ABO_1400</name>
</gene>
<dbReference type="CDD" id="cd01822">
    <property type="entry name" value="Lysophospholipase_L1_like"/>
    <property type="match status" value="1"/>
</dbReference>
<dbReference type="PANTHER" id="PTHR30383:SF24">
    <property type="entry name" value="THIOESTERASE 1_PROTEASE 1_LYSOPHOSPHOLIPASE L1"/>
    <property type="match status" value="1"/>
</dbReference>
<dbReference type="HOGENOM" id="CLU_051180_3_0_6"/>